<evidence type="ECO:0000313" key="16">
    <source>
        <dbReference type="Proteomes" id="UP000233398"/>
    </source>
</evidence>
<evidence type="ECO:0000256" key="11">
    <source>
        <dbReference type="ARBA" id="ARBA00023201"/>
    </source>
</evidence>
<keyword evidence="4 14" id="KW-1003">Cell membrane</keyword>
<dbReference type="GO" id="GO:0005298">
    <property type="term" value="F:proline:sodium symporter activity"/>
    <property type="evidence" value="ECO:0007669"/>
    <property type="project" value="UniProtKB-UniRule"/>
</dbReference>
<evidence type="ECO:0000256" key="3">
    <source>
        <dbReference type="ARBA" id="ARBA00022448"/>
    </source>
</evidence>
<dbReference type="GO" id="GO:0005886">
    <property type="term" value="C:plasma membrane"/>
    <property type="evidence" value="ECO:0007669"/>
    <property type="project" value="UniProtKB-SubCell"/>
</dbReference>
<comment type="caution">
    <text evidence="15">The sequence shown here is derived from an EMBL/GenBank/DDBJ whole genome shotgun (WGS) entry which is preliminary data.</text>
</comment>
<keyword evidence="5 14" id="KW-0812">Transmembrane</keyword>
<dbReference type="NCBIfam" id="TIGR00813">
    <property type="entry name" value="sss"/>
    <property type="match status" value="1"/>
</dbReference>
<feature type="transmembrane region" description="Helical" evidence="14">
    <location>
        <begin position="84"/>
        <end position="103"/>
    </location>
</feature>
<dbReference type="Gene3D" id="1.20.1730.10">
    <property type="entry name" value="Sodium/glucose cotransporter"/>
    <property type="match status" value="1"/>
</dbReference>
<evidence type="ECO:0000256" key="1">
    <source>
        <dbReference type="ARBA" id="ARBA00004651"/>
    </source>
</evidence>
<feature type="transmembrane region" description="Helical" evidence="14">
    <location>
        <begin position="434"/>
        <end position="453"/>
    </location>
</feature>
<feature type="transmembrane region" description="Helical" evidence="14">
    <location>
        <begin position="404"/>
        <end position="427"/>
    </location>
</feature>
<evidence type="ECO:0000313" key="15">
    <source>
        <dbReference type="EMBL" id="PKD42557.1"/>
    </source>
</evidence>
<comment type="catalytic activity">
    <reaction evidence="12">
        <text>L-proline(in) + Na(+)(in) = L-proline(out) + Na(+)(out)</text>
        <dbReference type="Rhea" id="RHEA:28967"/>
        <dbReference type="ChEBI" id="CHEBI:29101"/>
        <dbReference type="ChEBI" id="CHEBI:60039"/>
    </reaction>
</comment>
<proteinExistence type="inferred from homology"/>
<keyword evidence="3 14" id="KW-0813">Transport</keyword>
<dbReference type="RefSeq" id="WP_101074242.1">
    <property type="nucleotide sequence ID" value="NZ_PISP01000006.1"/>
</dbReference>
<accession>A0A2N0VEE2</accession>
<comment type="similarity">
    <text evidence="2 13">Belongs to the sodium:solute symporter (SSF) (TC 2.A.21) family.</text>
</comment>
<evidence type="ECO:0000256" key="4">
    <source>
        <dbReference type="ARBA" id="ARBA00022475"/>
    </source>
</evidence>
<evidence type="ECO:0000256" key="10">
    <source>
        <dbReference type="ARBA" id="ARBA00023136"/>
    </source>
</evidence>
<dbReference type="Pfam" id="PF00474">
    <property type="entry name" value="SSF"/>
    <property type="match status" value="1"/>
</dbReference>
<evidence type="ECO:0000256" key="6">
    <source>
        <dbReference type="ARBA" id="ARBA00022847"/>
    </source>
</evidence>
<dbReference type="InterPro" id="IPR011851">
    <property type="entry name" value="Na/Pro_symporter"/>
</dbReference>
<evidence type="ECO:0000256" key="8">
    <source>
        <dbReference type="ARBA" id="ARBA00023053"/>
    </source>
</evidence>
<dbReference type="EMBL" id="PISP01000006">
    <property type="protein sequence ID" value="PKD42557.1"/>
    <property type="molecule type" value="Genomic_DNA"/>
</dbReference>
<dbReference type="InterPro" id="IPR050277">
    <property type="entry name" value="Sodium:Solute_Symporter"/>
</dbReference>
<keyword evidence="10 14" id="KW-0472">Membrane</keyword>
<dbReference type="OrthoDB" id="9814523at2"/>
<protein>
    <recommendedName>
        <fullName evidence="14">Sodium/proline symporter</fullName>
    </recommendedName>
    <alternativeName>
        <fullName evidence="14">Proline permease</fullName>
    </alternativeName>
</protein>
<keyword evidence="14" id="KW-0029">Amino-acid transport</keyword>
<dbReference type="InterPro" id="IPR001734">
    <property type="entry name" value="Na/solute_symporter"/>
</dbReference>
<feature type="transmembrane region" description="Helical" evidence="14">
    <location>
        <begin position="171"/>
        <end position="193"/>
    </location>
</feature>
<organism evidence="15 16">
    <name type="scientific">Rhodohalobacter barkolensis</name>
    <dbReference type="NCBI Taxonomy" id="2053187"/>
    <lineage>
        <taxon>Bacteria</taxon>
        <taxon>Pseudomonadati</taxon>
        <taxon>Balneolota</taxon>
        <taxon>Balneolia</taxon>
        <taxon>Balneolales</taxon>
        <taxon>Balneolaceae</taxon>
        <taxon>Rhodohalobacter</taxon>
    </lineage>
</organism>
<feature type="transmembrane region" description="Helical" evidence="14">
    <location>
        <begin position="54"/>
        <end position="78"/>
    </location>
</feature>
<evidence type="ECO:0000256" key="2">
    <source>
        <dbReference type="ARBA" id="ARBA00006434"/>
    </source>
</evidence>
<keyword evidence="6 14" id="KW-0769">Symport</keyword>
<feature type="transmembrane region" description="Helical" evidence="14">
    <location>
        <begin position="232"/>
        <end position="255"/>
    </location>
</feature>
<keyword evidence="7 14" id="KW-1133">Transmembrane helix</keyword>
<gene>
    <name evidence="15" type="ORF">CWD77_14185</name>
</gene>
<name>A0A2N0VEE2_9BACT</name>
<feature type="transmembrane region" description="Helical" evidence="14">
    <location>
        <begin position="379"/>
        <end position="398"/>
    </location>
</feature>
<feature type="transmembrane region" description="Helical" evidence="14">
    <location>
        <begin position="329"/>
        <end position="358"/>
    </location>
</feature>
<dbReference type="AlphaFoldDB" id="A0A2N0VEE2"/>
<comment type="subcellular location">
    <subcellularLocation>
        <location evidence="1 14">Cell membrane</location>
        <topology evidence="1 14">Multi-pass membrane protein</topology>
    </subcellularLocation>
</comment>
<dbReference type="GO" id="GO:0031402">
    <property type="term" value="F:sodium ion binding"/>
    <property type="evidence" value="ECO:0007669"/>
    <property type="project" value="UniProtKB-UniRule"/>
</dbReference>
<keyword evidence="8 14" id="KW-0915">Sodium</keyword>
<dbReference type="PANTHER" id="PTHR48086">
    <property type="entry name" value="SODIUM/PROLINE SYMPORTER-RELATED"/>
    <property type="match status" value="1"/>
</dbReference>
<evidence type="ECO:0000256" key="5">
    <source>
        <dbReference type="ARBA" id="ARBA00022692"/>
    </source>
</evidence>
<dbReference type="CDD" id="cd11475">
    <property type="entry name" value="SLC5sbd_PutP"/>
    <property type="match status" value="1"/>
</dbReference>
<keyword evidence="11 14" id="KW-0739">Sodium transport</keyword>
<evidence type="ECO:0000256" key="14">
    <source>
        <dbReference type="RuleBase" id="RU366012"/>
    </source>
</evidence>
<feature type="transmembrane region" description="Helical" evidence="14">
    <location>
        <begin position="133"/>
        <end position="151"/>
    </location>
</feature>
<dbReference type="GO" id="GO:0015824">
    <property type="term" value="P:proline transport"/>
    <property type="evidence" value="ECO:0007669"/>
    <property type="project" value="UniProtKB-UniRule"/>
</dbReference>
<evidence type="ECO:0000256" key="7">
    <source>
        <dbReference type="ARBA" id="ARBA00022989"/>
    </source>
</evidence>
<comment type="function">
    <text evidence="14">Catalyzes the sodium-dependent uptake of extracellular L-proline.</text>
</comment>
<keyword evidence="9 14" id="KW-0406">Ion transport</keyword>
<keyword evidence="16" id="KW-1185">Reference proteome</keyword>
<reference evidence="15 16" key="1">
    <citation type="submission" date="2017-11" db="EMBL/GenBank/DDBJ databases">
        <title>Rhodohalobacter 15182 sp. nov., isolated from a salt lake.</title>
        <authorList>
            <person name="Han S."/>
        </authorList>
    </citation>
    <scope>NUCLEOTIDE SEQUENCE [LARGE SCALE GENOMIC DNA]</scope>
    <source>
        <strain evidence="15 16">15182</strain>
    </source>
</reference>
<feature type="transmembrane region" description="Helical" evidence="14">
    <location>
        <begin position="15"/>
        <end position="33"/>
    </location>
</feature>
<dbReference type="PROSITE" id="PS50283">
    <property type="entry name" value="NA_SOLUT_SYMP_3"/>
    <property type="match status" value="1"/>
</dbReference>
<dbReference type="PANTHER" id="PTHR48086:SF3">
    <property type="entry name" value="SODIUM_PROLINE SYMPORTER"/>
    <property type="match status" value="1"/>
</dbReference>
<evidence type="ECO:0000256" key="9">
    <source>
        <dbReference type="ARBA" id="ARBA00023065"/>
    </source>
</evidence>
<dbReference type="Proteomes" id="UP000233398">
    <property type="component" value="Unassembled WGS sequence"/>
</dbReference>
<evidence type="ECO:0000256" key="12">
    <source>
        <dbReference type="ARBA" id="ARBA00033708"/>
    </source>
</evidence>
<evidence type="ECO:0000256" key="13">
    <source>
        <dbReference type="RuleBase" id="RU362091"/>
    </source>
</evidence>
<sequence>MDETQIISVSLDSSAVIAFIGYLVLIVGVGIYASRFSSRGISEYFIGGRKMNRFVVALSAVVSGRSAWLLLGVTGMAYARGPSAIWAVLGYIVVEIFLFLYYGRRLRNFTEKRNCITIPDFFAERFNDHDGKLRMTIVAIFLIFMIGYISSQFVAGGKAFASGFGIDTGSGILLTAFIVLVYTIVGGFLAVSLTDMFQAIFMILSLVMLPVVAILNFGGLTEMINTLLSMDAIYVDPFAISVGAAIGFLGIGLGSPGNPHILARYMSIDDPKQFKYVAVVGTTWNVFMAWGAVFVGLAGRVYFPEVEMLPASDTENLFPMLAQLHLHPILFGVVLASIFAAIMSTADSQLLVAASSVVRDLYEKIIKKGVEVPQAKLVLYSRIVVFAIVVLALIFGFYAEDLVFWLVLFAWAGLGAAIGPTSILALYWKGTTRAGIFAGLITGTLVTVAWYLTPGLKDLMYELIPGFISSMLATWIVSLFTTPAPDSKKAFEDMFDE</sequence>
<feature type="transmembrane region" description="Helical" evidence="14">
    <location>
        <begin position="276"/>
        <end position="303"/>
    </location>
</feature>
<feature type="transmembrane region" description="Helical" evidence="14">
    <location>
        <begin position="200"/>
        <end position="220"/>
    </location>
</feature>
<feature type="transmembrane region" description="Helical" evidence="14">
    <location>
        <begin position="459"/>
        <end position="480"/>
    </location>
</feature>
<dbReference type="InterPro" id="IPR038377">
    <property type="entry name" value="Na/Glc_symporter_sf"/>
</dbReference>